<comment type="caution">
    <text evidence="3">The sequence shown here is derived from an EMBL/GenBank/DDBJ whole genome shotgun (WGS) entry which is preliminary data.</text>
</comment>
<keyword evidence="4" id="KW-1185">Reference proteome</keyword>
<dbReference type="Proteomes" id="UP001634394">
    <property type="component" value="Unassembled WGS sequence"/>
</dbReference>
<gene>
    <name evidence="3" type="ORF">ACJMK2_002291</name>
</gene>
<dbReference type="InterPro" id="IPR051589">
    <property type="entry name" value="Sialate-O-sulfotransferase"/>
</dbReference>
<proteinExistence type="inferred from homology"/>
<reference evidence="3 4" key="1">
    <citation type="submission" date="2024-11" db="EMBL/GenBank/DDBJ databases">
        <title>Chromosome-level genome assembly of the freshwater bivalve Anodonta woodiana.</title>
        <authorList>
            <person name="Chen X."/>
        </authorList>
    </citation>
    <scope>NUCLEOTIDE SEQUENCE [LARGE SCALE GENOMIC DNA]</scope>
    <source>
        <strain evidence="3">MN2024</strain>
        <tissue evidence="3">Gills</tissue>
    </source>
</reference>
<dbReference type="Pfam" id="PF13469">
    <property type="entry name" value="Sulfotransfer_3"/>
    <property type="match status" value="1"/>
</dbReference>
<evidence type="ECO:0008006" key="5">
    <source>
        <dbReference type="Google" id="ProtNLM"/>
    </source>
</evidence>
<evidence type="ECO:0000256" key="1">
    <source>
        <dbReference type="ARBA" id="ARBA00010236"/>
    </source>
</evidence>
<dbReference type="SUPFAM" id="SSF52540">
    <property type="entry name" value="P-loop containing nucleoside triphosphate hydrolases"/>
    <property type="match status" value="1"/>
</dbReference>
<evidence type="ECO:0000256" key="2">
    <source>
        <dbReference type="SAM" id="SignalP"/>
    </source>
</evidence>
<accession>A0ABD3XUT4</accession>
<comment type="similarity">
    <text evidence="1">Belongs to the WSCD family.</text>
</comment>
<dbReference type="AlphaFoldDB" id="A0ABD3XUT4"/>
<evidence type="ECO:0000313" key="4">
    <source>
        <dbReference type="Proteomes" id="UP001634394"/>
    </source>
</evidence>
<feature type="chain" id="PRO_5044814647" description="Sulfotransferase" evidence="2">
    <location>
        <begin position="19"/>
        <end position="279"/>
    </location>
</feature>
<name>A0ABD3XUT4_SINWO</name>
<keyword evidence="2" id="KW-0732">Signal</keyword>
<dbReference type="PANTHER" id="PTHR45964">
    <property type="entry name" value="WSCD FAMILY MEMBER CG9164"/>
    <property type="match status" value="1"/>
</dbReference>
<dbReference type="EMBL" id="JBJQND010000001">
    <property type="protein sequence ID" value="KAL3889979.1"/>
    <property type="molecule type" value="Genomic_DNA"/>
</dbReference>
<organism evidence="3 4">
    <name type="scientific">Sinanodonta woodiana</name>
    <name type="common">Chinese pond mussel</name>
    <name type="synonym">Anodonta woodiana</name>
    <dbReference type="NCBI Taxonomy" id="1069815"/>
    <lineage>
        <taxon>Eukaryota</taxon>
        <taxon>Metazoa</taxon>
        <taxon>Spiralia</taxon>
        <taxon>Lophotrochozoa</taxon>
        <taxon>Mollusca</taxon>
        <taxon>Bivalvia</taxon>
        <taxon>Autobranchia</taxon>
        <taxon>Heteroconchia</taxon>
        <taxon>Palaeoheterodonta</taxon>
        <taxon>Unionida</taxon>
        <taxon>Unionoidea</taxon>
        <taxon>Unionidae</taxon>
        <taxon>Unioninae</taxon>
        <taxon>Sinanodonta</taxon>
    </lineage>
</organism>
<dbReference type="Gene3D" id="3.40.50.300">
    <property type="entry name" value="P-loop containing nucleotide triphosphate hydrolases"/>
    <property type="match status" value="1"/>
</dbReference>
<protein>
    <recommendedName>
        <fullName evidence="5">Sulfotransferase</fullName>
    </recommendedName>
</protein>
<evidence type="ECO:0000313" key="3">
    <source>
        <dbReference type="EMBL" id="KAL3889979.1"/>
    </source>
</evidence>
<sequence>MCIFIIVTNLINIRLSLTHNTGNDQSTSIDNKSDGYYVLPEECPIRNVSLAETPFPKTALASYPGSGNTWTRHLIQQATGFATGSVYCDSRLFPSFKTGECVFDGRAIVVKTHRWGEKTRSRYQKAVLIVRHPARAVLSLFNLMRAGFNKHTNYTAFNESGWHTFADREMKKWKNFTEDWLSNYTRKMHVIIYEHLKENPRQTLENLLKFLALKYSQRDLDCAIWNQNGRYHRHFALEPDLSKLYSLRQQLEINAYVANISRILRERYAIEWKFNNPWN</sequence>
<feature type="signal peptide" evidence="2">
    <location>
        <begin position="1"/>
        <end position="18"/>
    </location>
</feature>
<dbReference type="PANTHER" id="PTHR45964:SF5">
    <property type="entry name" value="WSCD FAMILY MEMBER CG9164"/>
    <property type="match status" value="1"/>
</dbReference>
<dbReference type="InterPro" id="IPR027417">
    <property type="entry name" value="P-loop_NTPase"/>
</dbReference>